<comment type="caution">
    <text evidence="2">The sequence shown here is derived from an EMBL/GenBank/DDBJ whole genome shotgun (WGS) entry which is preliminary data.</text>
</comment>
<dbReference type="EMBL" id="JADYXP020000003">
    <property type="protein sequence ID" value="KAL0129341.1"/>
    <property type="molecule type" value="Genomic_DNA"/>
</dbReference>
<feature type="region of interest" description="Disordered" evidence="1">
    <location>
        <begin position="1"/>
        <end position="29"/>
    </location>
</feature>
<dbReference type="AlphaFoldDB" id="A0AAW2GQ03"/>
<accession>A0AAW2GQ03</accession>
<protein>
    <submittedName>
        <fullName evidence="2">Uncharacterized protein</fullName>
    </submittedName>
</protein>
<reference evidence="2 3" key="1">
    <citation type="submission" date="2023-03" db="EMBL/GenBank/DDBJ databases">
        <title>High recombination rates correlate with genetic variation in Cardiocondyla obscurior ants.</title>
        <authorList>
            <person name="Errbii M."/>
        </authorList>
    </citation>
    <scope>NUCLEOTIDE SEQUENCE [LARGE SCALE GENOMIC DNA]</scope>
    <source>
        <strain evidence="2">Alpha-2009</strain>
        <tissue evidence="2">Whole body</tissue>
    </source>
</reference>
<organism evidence="2 3">
    <name type="scientific">Cardiocondyla obscurior</name>
    <dbReference type="NCBI Taxonomy" id="286306"/>
    <lineage>
        <taxon>Eukaryota</taxon>
        <taxon>Metazoa</taxon>
        <taxon>Ecdysozoa</taxon>
        <taxon>Arthropoda</taxon>
        <taxon>Hexapoda</taxon>
        <taxon>Insecta</taxon>
        <taxon>Pterygota</taxon>
        <taxon>Neoptera</taxon>
        <taxon>Endopterygota</taxon>
        <taxon>Hymenoptera</taxon>
        <taxon>Apocrita</taxon>
        <taxon>Aculeata</taxon>
        <taxon>Formicoidea</taxon>
        <taxon>Formicidae</taxon>
        <taxon>Myrmicinae</taxon>
        <taxon>Cardiocondyla</taxon>
    </lineage>
</organism>
<evidence type="ECO:0000256" key="1">
    <source>
        <dbReference type="SAM" id="MobiDB-lite"/>
    </source>
</evidence>
<gene>
    <name evidence="2" type="ORF">PUN28_004207</name>
</gene>
<keyword evidence="3" id="KW-1185">Reference proteome</keyword>
<name>A0AAW2GQ03_9HYME</name>
<sequence length="77" mass="8518">MTFEAVRSEVGSVTKNKPSSSATSAERMVARSDEECGDQVFFISPVRTQVECTNLSKIIRGFDSAQLLQFRTERGAQ</sequence>
<evidence type="ECO:0000313" key="2">
    <source>
        <dbReference type="EMBL" id="KAL0129341.1"/>
    </source>
</evidence>
<dbReference type="Proteomes" id="UP001430953">
    <property type="component" value="Unassembled WGS sequence"/>
</dbReference>
<proteinExistence type="predicted"/>
<evidence type="ECO:0000313" key="3">
    <source>
        <dbReference type="Proteomes" id="UP001430953"/>
    </source>
</evidence>
<feature type="compositionally biased region" description="Polar residues" evidence="1">
    <location>
        <begin position="11"/>
        <end position="24"/>
    </location>
</feature>